<sequence length="78" mass="9408">MRRPILTKDDLYIISPELLLDSLFTNTHYSLIESRNAKDTYLEVQSERFLDKIADVGRMHGYAEIDRERRLFKKKNYR</sequence>
<dbReference type="AlphaFoldDB" id="A0A1H2XFD6"/>
<gene>
    <name evidence="1" type="ORF">SAMN05421882_103725</name>
</gene>
<dbReference type="Proteomes" id="UP000183454">
    <property type="component" value="Unassembled WGS sequence"/>
</dbReference>
<evidence type="ECO:0000313" key="1">
    <source>
        <dbReference type="EMBL" id="SDW90969.1"/>
    </source>
</evidence>
<proteinExistence type="predicted"/>
<reference evidence="1 2" key="1">
    <citation type="submission" date="2016-10" db="EMBL/GenBank/DDBJ databases">
        <authorList>
            <person name="de Groot N.N."/>
        </authorList>
    </citation>
    <scope>NUCLEOTIDE SEQUENCE [LARGE SCALE GENOMIC DNA]</scope>
    <source>
        <strain evidence="1 2">Nm110</strain>
    </source>
</reference>
<protein>
    <submittedName>
        <fullName evidence="1">Uncharacterized protein</fullName>
    </submittedName>
</protein>
<accession>A0A1H2XFD6</accession>
<dbReference type="EMBL" id="FNNH01000037">
    <property type="protein sequence ID" value="SDW90969.1"/>
    <property type="molecule type" value="Genomic_DNA"/>
</dbReference>
<name>A0A1H2XFD6_9PROT</name>
<organism evidence="1 2">
    <name type="scientific">Nitrosomonas communis</name>
    <dbReference type="NCBI Taxonomy" id="44574"/>
    <lineage>
        <taxon>Bacteria</taxon>
        <taxon>Pseudomonadati</taxon>
        <taxon>Pseudomonadota</taxon>
        <taxon>Betaproteobacteria</taxon>
        <taxon>Nitrosomonadales</taxon>
        <taxon>Nitrosomonadaceae</taxon>
        <taxon>Nitrosomonas</taxon>
    </lineage>
</organism>
<evidence type="ECO:0000313" key="2">
    <source>
        <dbReference type="Proteomes" id="UP000183454"/>
    </source>
</evidence>